<organism evidence="1 2">
    <name type="scientific">Canariomyces notabilis</name>
    <dbReference type="NCBI Taxonomy" id="2074819"/>
    <lineage>
        <taxon>Eukaryota</taxon>
        <taxon>Fungi</taxon>
        <taxon>Dikarya</taxon>
        <taxon>Ascomycota</taxon>
        <taxon>Pezizomycotina</taxon>
        <taxon>Sordariomycetes</taxon>
        <taxon>Sordariomycetidae</taxon>
        <taxon>Sordariales</taxon>
        <taxon>Chaetomiaceae</taxon>
        <taxon>Canariomyces</taxon>
    </lineage>
</organism>
<sequence>MGSLPQDPFDVSRVHILFQRHGQAVSNIVDYETPGITAENITLDELTRLATCDPNLHLRTGVFLPDGLTSFGLDSSYAFVDDVTDDNGVPRLDNVYMLVSSPLTRAHQTLQANSRAFGLVGPFHGGAGAGDGGSTLSETANIYCHPGFREATTWPHDFPPLRLVNPEVAAATAPRDGHITNKSKPNPVSTNTVSYIRVAGGSGRGCGRVVGETHVDTSRLVWAGSNLSRSAHDTHQWQNQSQSQSETLETRMAAVTAEPDLASVERAVREARVWLRGCARRVLFEHVAAGRAGTPRIVVCLHGGIINFVMQSWHCDFRRDSAQQDWRWHRSVALRPLDIVVCRFQQEQRRDEDDAVDGGEARLVELDPNSDEAEDYARVLGRYYRHLSSDGNLVYQNPDGSWVDQKAAHCKFIVSKAHEVRAVAAERREVLERLVMWTSAKEFLASI</sequence>
<dbReference type="SUPFAM" id="SSF53254">
    <property type="entry name" value="Phosphoglycerate mutase-like"/>
    <property type="match status" value="1"/>
</dbReference>
<evidence type="ECO:0000313" key="2">
    <source>
        <dbReference type="Proteomes" id="UP001302812"/>
    </source>
</evidence>
<accession>A0AAN6YXQ6</accession>
<keyword evidence="2" id="KW-1185">Reference proteome</keyword>
<protein>
    <submittedName>
        <fullName evidence="1">Uncharacterized protein</fullName>
    </submittedName>
</protein>
<dbReference type="EMBL" id="MU853332">
    <property type="protein sequence ID" value="KAK4117413.1"/>
    <property type="molecule type" value="Genomic_DNA"/>
</dbReference>
<dbReference type="AlphaFoldDB" id="A0AAN6YXQ6"/>
<dbReference type="Gene3D" id="3.40.50.1240">
    <property type="entry name" value="Phosphoglycerate mutase-like"/>
    <property type="match status" value="1"/>
</dbReference>
<gene>
    <name evidence="1" type="ORF">N656DRAFT_764638</name>
</gene>
<evidence type="ECO:0000313" key="1">
    <source>
        <dbReference type="EMBL" id="KAK4117413.1"/>
    </source>
</evidence>
<reference evidence="1" key="2">
    <citation type="submission" date="2023-05" db="EMBL/GenBank/DDBJ databases">
        <authorList>
            <consortium name="Lawrence Berkeley National Laboratory"/>
            <person name="Steindorff A."/>
            <person name="Hensen N."/>
            <person name="Bonometti L."/>
            <person name="Westerberg I."/>
            <person name="Brannstrom I.O."/>
            <person name="Guillou S."/>
            <person name="Cros-Aarteil S."/>
            <person name="Calhoun S."/>
            <person name="Haridas S."/>
            <person name="Kuo A."/>
            <person name="Mondo S."/>
            <person name="Pangilinan J."/>
            <person name="Riley R."/>
            <person name="Labutti K."/>
            <person name="Andreopoulos B."/>
            <person name="Lipzen A."/>
            <person name="Chen C."/>
            <person name="Yanf M."/>
            <person name="Daum C."/>
            <person name="Ng V."/>
            <person name="Clum A."/>
            <person name="Ohm R."/>
            <person name="Martin F."/>
            <person name="Silar P."/>
            <person name="Natvig D."/>
            <person name="Lalanne C."/>
            <person name="Gautier V."/>
            <person name="Ament-Velasquez S.L."/>
            <person name="Kruys A."/>
            <person name="Hutchinson M.I."/>
            <person name="Powell A.J."/>
            <person name="Barry K."/>
            <person name="Miller A.N."/>
            <person name="Grigoriev I.V."/>
            <person name="Debuchy R."/>
            <person name="Gladieux P."/>
            <person name="Thoren M.H."/>
            <person name="Johannesson H."/>
        </authorList>
    </citation>
    <scope>NUCLEOTIDE SEQUENCE</scope>
    <source>
        <strain evidence="1">CBS 508.74</strain>
    </source>
</reference>
<reference evidence="1" key="1">
    <citation type="journal article" date="2023" name="Mol. Phylogenet. Evol.">
        <title>Genome-scale phylogeny and comparative genomics of the fungal order Sordariales.</title>
        <authorList>
            <person name="Hensen N."/>
            <person name="Bonometti L."/>
            <person name="Westerberg I."/>
            <person name="Brannstrom I.O."/>
            <person name="Guillou S."/>
            <person name="Cros-Aarteil S."/>
            <person name="Calhoun S."/>
            <person name="Haridas S."/>
            <person name="Kuo A."/>
            <person name="Mondo S."/>
            <person name="Pangilinan J."/>
            <person name="Riley R."/>
            <person name="LaButti K."/>
            <person name="Andreopoulos B."/>
            <person name="Lipzen A."/>
            <person name="Chen C."/>
            <person name="Yan M."/>
            <person name="Daum C."/>
            <person name="Ng V."/>
            <person name="Clum A."/>
            <person name="Steindorff A."/>
            <person name="Ohm R.A."/>
            <person name="Martin F."/>
            <person name="Silar P."/>
            <person name="Natvig D.O."/>
            <person name="Lalanne C."/>
            <person name="Gautier V."/>
            <person name="Ament-Velasquez S.L."/>
            <person name="Kruys A."/>
            <person name="Hutchinson M.I."/>
            <person name="Powell A.J."/>
            <person name="Barry K."/>
            <person name="Miller A.N."/>
            <person name="Grigoriev I.V."/>
            <person name="Debuchy R."/>
            <person name="Gladieux P."/>
            <person name="Hiltunen Thoren M."/>
            <person name="Johannesson H."/>
        </authorList>
    </citation>
    <scope>NUCLEOTIDE SEQUENCE</scope>
    <source>
        <strain evidence="1">CBS 508.74</strain>
    </source>
</reference>
<proteinExistence type="predicted"/>
<name>A0AAN6YXQ6_9PEZI</name>
<dbReference type="InterPro" id="IPR029033">
    <property type="entry name" value="His_PPase_superfam"/>
</dbReference>
<dbReference type="RefSeq" id="XP_064674983.1">
    <property type="nucleotide sequence ID" value="XM_064813344.1"/>
</dbReference>
<dbReference type="Proteomes" id="UP001302812">
    <property type="component" value="Unassembled WGS sequence"/>
</dbReference>
<dbReference type="GeneID" id="89937469"/>
<comment type="caution">
    <text evidence="1">The sequence shown here is derived from an EMBL/GenBank/DDBJ whole genome shotgun (WGS) entry which is preliminary data.</text>
</comment>